<feature type="region of interest" description="Disordered" evidence="1">
    <location>
        <begin position="1"/>
        <end position="23"/>
    </location>
</feature>
<evidence type="ECO:0000256" key="1">
    <source>
        <dbReference type="SAM" id="MobiDB-lite"/>
    </source>
</evidence>
<sequence>MTEKDHPKDDNAAGTPPEAPPRPKARRVWLLWLLPLAALVVIAWYFLRGGLDRTHTFSEVTSVFAEHAVD</sequence>
<evidence type="ECO:0000313" key="3">
    <source>
        <dbReference type="EMBL" id="KCZ93998.1"/>
    </source>
</evidence>
<feature type="transmembrane region" description="Helical" evidence="2">
    <location>
        <begin position="29"/>
        <end position="47"/>
    </location>
</feature>
<reference evidence="3 4" key="1">
    <citation type="journal article" date="2014" name="Antonie Van Leeuwenhoek">
        <title>Hyphomonas beringensis sp. nov. and Hyphomonas chukchiensis sp. nov., isolated from surface seawater of the Bering Sea and Chukchi Sea.</title>
        <authorList>
            <person name="Li C."/>
            <person name="Lai Q."/>
            <person name="Li G."/>
            <person name="Dong C."/>
            <person name="Wang J."/>
            <person name="Liao Y."/>
            <person name="Shao Z."/>
        </authorList>
    </citation>
    <scope>NUCLEOTIDE SEQUENCE [LARGE SCALE GENOMIC DNA]</scope>
    <source>
        <strain evidence="3 4">MHS-2</strain>
    </source>
</reference>
<feature type="compositionally biased region" description="Basic and acidic residues" evidence="1">
    <location>
        <begin position="1"/>
        <end position="11"/>
    </location>
</feature>
<protein>
    <submittedName>
        <fullName evidence="3">Uncharacterized protein</fullName>
    </submittedName>
</protein>
<dbReference type="AlphaFoldDB" id="A0A059FU73"/>
<evidence type="ECO:0000313" key="4">
    <source>
        <dbReference type="Proteomes" id="UP000025171"/>
    </source>
</evidence>
<accession>A0A059FU73</accession>
<dbReference type="Proteomes" id="UP000025171">
    <property type="component" value="Unassembled WGS sequence"/>
</dbReference>
<evidence type="ECO:0000256" key="2">
    <source>
        <dbReference type="SAM" id="Phobius"/>
    </source>
</evidence>
<dbReference type="STRING" id="1280950.HJO_01445"/>
<dbReference type="EMBL" id="ARYK01000001">
    <property type="protein sequence ID" value="KCZ93998.1"/>
    <property type="molecule type" value="Genomic_DNA"/>
</dbReference>
<keyword evidence="2" id="KW-0812">Transmembrane</keyword>
<dbReference type="PATRIC" id="fig|1280950.3.peg.297"/>
<organism evidence="3 4">
    <name type="scientific">Hyphomonas johnsonii MHS-2</name>
    <dbReference type="NCBI Taxonomy" id="1280950"/>
    <lineage>
        <taxon>Bacteria</taxon>
        <taxon>Pseudomonadati</taxon>
        <taxon>Pseudomonadota</taxon>
        <taxon>Alphaproteobacteria</taxon>
        <taxon>Hyphomonadales</taxon>
        <taxon>Hyphomonadaceae</taxon>
        <taxon>Hyphomonas</taxon>
    </lineage>
</organism>
<keyword evidence="2" id="KW-0472">Membrane</keyword>
<dbReference type="RefSeq" id="WP_035612847.1">
    <property type="nucleotide sequence ID" value="NZ_ARYK01000001.1"/>
</dbReference>
<name>A0A059FU73_9PROT</name>
<comment type="caution">
    <text evidence="3">The sequence shown here is derived from an EMBL/GenBank/DDBJ whole genome shotgun (WGS) entry which is preliminary data.</text>
</comment>
<keyword evidence="2" id="KW-1133">Transmembrane helix</keyword>
<keyword evidence="4" id="KW-1185">Reference proteome</keyword>
<proteinExistence type="predicted"/>
<gene>
    <name evidence="3" type="ORF">HJO_01445</name>
</gene>